<dbReference type="RefSeq" id="WP_345917631.1">
    <property type="nucleotide sequence ID" value="NZ_JBDIVE010000001.1"/>
</dbReference>
<sequence length="194" mass="21572">MSFRLSRLIVLLSLLGSMLALNLSAAAELQLGDLMRQLAQTRTARASFVEQKFIGMLDKPVESSGELSFTAPDQLEKRTLQPKPEAIILRGNELTLERGKRVLRASLLEFPDAAVFVESIRATLAGDQHALEAVWRVELDGSLARWTLRLTPLASNAYVNRIRIAGVRGEVRQIEIEQHDGDRSLMNITRLSAP</sequence>
<dbReference type="SUPFAM" id="SSF89392">
    <property type="entry name" value="Prokaryotic lipoproteins and lipoprotein localization factors"/>
    <property type="match status" value="1"/>
</dbReference>
<organism evidence="3 4">
    <name type="scientific">Uliginosibacterium sediminicola</name>
    <dbReference type="NCBI Taxonomy" id="2024550"/>
    <lineage>
        <taxon>Bacteria</taxon>
        <taxon>Pseudomonadati</taxon>
        <taxon>Pseudomonadota</taxon>
        <taxon>Betaproteobacteria</taxon>
        <taxon>Rhodocyclales</taxon>
        <taxon>Zoogloeaceae</taxon>
        <taxon>Uliginosibacterium</taxon>
    </lineage>
</organism>
<dbReference type="Gene3D" id="2.50.20.10">
    <property type="entry name" value="Lipoprotein localisation LolA/LolB/LppX"/>
    <property type="match status" value="1"/>
</dbReference>
<proteinExistence type="predicted"/>
<accession>A0ABU9YT04</accession>
<reference evidence="3 4" key="1">
    <citation type="journal article" date="2018" name="Int. J. Syst. Evol. Microbiol.">
        <title>Uliginosibacterium sediminicola sp. nov., isolated from freshwater sediment.</title>
        <authorList>
            <person name="Hwang W.M."/>
            <person name="Kim S.M."/>
            <person name="Kang K."/>
            <person name="Ahn T.Y."/>
        </authorList>
    </citation>
    <scope>NUCLEOTIDE SEQUENCE [LARGE SCALE GENOMIC DNA]</scope>
    <source>
        <strain evidence="3 4">M1-21</strain>
    </source>
</reference>
<keyword evidence="4" id="KW-1185">Reference proteome</keyword>
<comment type="caution">
    <text evidence="3">The sequence shown here is derived from an EMBL/GenBank/DDBJ whole genome shotgun (WGS) entry which is preliminary data.</text>
</comment>
<dbReference type="Proteomes" id="UP001410394">
    <property type="component" value="Unassembled WGS sequence"/>
</dbReference>
<dbReference type="CDD" id="cd16325">
    <property type="entry name" value="LolA"/>
    <property type="match status" value="1"/>
</dbReference>
<feature type="signal peptide" evidence="2">
    <location>
        <begin position="1"/>
        <end position="26"/>
    </location>
</feature>
<keyword evidence="1 2" id="KW-0732">Signal</keyword>
<dbReference type="Pfam" id="PF19574">
    <property type="entry name" value="LolA_3"/>
    <property type="match status" value="1"/>
</dbReference>
<name>A0ABU9YT04_9RHOO</name>
<evidence type="ECO:0000256" key="1">
    <source>
        <dbReference type="ARBA" id="ARBA00022729"/>
    </source>
</evidence>
<feature type="chain" id="PRO_5047496887" evidence="2">
    <location>
        <begin position="27"/>
        <end position="194"/>
    </location>
</feature>
<evidence type="ECO:0000313" key="4">
    <source>
        <dbReference type="Proteomes" id="UP001410394"/>
    </source>
</evidence>
<dbReference type="EMBL" id="JBDIVE010000001">
    <property type="protein sequence ID" value="MEN3066860.1"/>
    <property type="molecule type" value="Genomic_DNA"/>
</dbReference>
<protein>
    <submittedName>
        <fullName evidence="3">LolA-related protein</fullName>
    </submittedName>
</protein>
<gene>
    <name evidence="3" type="ORF">ABDB84_00130</name>
</gene>
<evidence type="ECO:0000256" key="2">
    <source>
        <dbReference type="SAM" id="SignalP"/>
    </source>
</evidence>
<evidence type="ECO:0000313" key="3">
    <source>
        <dbReference type="EMBL" id="MEN3066860.1"/>
    </source>
</evidence>
<dbReference type="InterPro" id="IPR029046">
    <property type="entry name" value="LolA/LolB/LppX"/>
</dbReference>
<dbReference type="InterPro" id="IPR004564">
    <property type="entry name" value="OM_lipoprot_carrier_LolA-like"/>
</dbReference>